<sequence length="113" mass="12319">MVGLAHLLLASLVYHYDYLVSTLPPTHALLSSILFTDPTIRSSLAPLLAPLNDATMLVTGVPPYVEIYRNLRKLYDAVTSTPAQILSGVRSIIEDNAMGTGYPWLLFAPILPP</sequence>
<evidence type="ECO:0000313" key="1">
    <source>
        <dbReference type="EMBL" id="OQR83982.1"/>
    </source>
</evidence>
<organism evidence="1 2">
    <name type="scientific">Achlya hypogyna</name>
    <name type="common">Oomycete</name>
    <name type="synonym">Protoachlya hypogyna</name>
    <dbReference type="NCBI Taxonomy" id="1202772"/>
    <lineage>
        <taxon>Eukaryota</taxon>
        <taxon>Sar</taxon>
        <taxon>Stramenopiles</taxon>
        <taxon>Oomycota</taxon>
        <taxon>Saprolegniomycetes</taxon>
        <taxon>Saprolegniales</taxon>
        <taxon>Achlyaceae</taxon>
        <taxon>Achlya</taxon>
    </lineage>
</organism>
<keyword evidence="2" id="KW-1185">Reference proteome</keyword>
<protein>
    <submittedName>
        <fullName evidence="1">Uncharacterized protein</fullName>
    </submittedName>
</protein>
<dbReference type="OrthoDB" id="79295at2759"/>
<dbReference type="Proteomes" id="UP000243579">
    <property type="component" value="Unassembled WGS sequence"/>
</dbReference>
<dbReference type="EMBL" id="JNBR01002021">
    <property type="protein sequence ID" value="OQR83982.1"/>
    <property type="molecule type" value="Genomic_DNA"/>
</dbReference>
<gene>
    <name evidence="1" type="ORF">ACHHYP_14055</name>
</gene>
<comment type="caution">
    <text evidence="1">The sequence shown here is derived from an EMBL/GenBank/DDBJ whole genome shotgun (WGS) entry which is preliminary data.</text>
</comment>
<evidence type="ECO:0000313" key="2">
    <source>
        <dbReference type="Proteomes" id="UP000243579"/>
    </source>
</evidence>
<name>A0A1V9YE64_ACHHY</name>
<proteinExistence type="predicted"/>
<accession>A0A1V9YE64</accession>
<reference evidence="1 2" key="1">
    <citation type="journal article" date="2014" name="Genome Biol. Evol.">
        <title>The secreted proteins of Achlya hypogyna and Thraustotheca clavata identify the ancestral oomycete secretome and reveal gene acquisitions by horizontal gene transfer.</title>
        <authorList>
            <person name="Misner I."/>
            <person name="Blouin N."/>
            <person name="Leonard G."/>
            <person name="Richards T.A."/>
            <person name="Lane C.E."/>
        </authorList>
    </citation>
    <scope>NUCLEOTIDE SEQUENCE [LARGE SCALE GENOMIC DNA]</scope>
    <source>
        <strain evidence="1 2">ATCC 48635</strain>
    </source>
</reference>
<dbReference type="AlphaFoldDB" id="A0A1V9YE64"/>